<dbReference type="SUPFAM" id="SSF55347">
    <property type="entry name" value="Glyceraldehyde-3-phosphate dehydrogenase-like, C-terminal domain"/>
    <property type="match status" value="1"/>
</dbReference>
<evidence type="ECO:0000256" key="2">
    <source>
        <dbReference type="ARBA" id="ARBA00023002"/>
    </source>
</evidence>
<keyword evidence="6" id="KW-1185">Reference proteome</keyword>
<dbReference type="GO" id="GO:0000166">
    <property type="term" value="F:nucleotide binding"/>
    <property type="evidence" value="ECO:0007669"/>
    <property type="project" value="InterPro"/>
</dbReference>
<dbReference type="InterPro" id="IPR036291">
    <property type="entry name" value="NAD(P)-bd_dom_sf"/>
</dbReference>
<reference evidence="5 6" key="1">
    <citation type="submission" date="2007-08" db="EMBL/GenBank/DDBJ databases">
        <title>Complete sequence of Roseiflexus castenholzii DSM 13941.</title>
        <authorList>
            <consortium name="US DOE Joint Genome Institute"/>
            <person name="Copeland A."/>
            <person name="Lucas S."/>
            <person name="Lapidus A."/>
            <person name="Barry K."/>
            <person name="Glavina del Rio T."/>
            <person name="Dalin E."/>
            <person name="Tice H."/>
            <person name="Pitluck S."/>
            <person name="Thompson L.S."/>
            <person name="Brettin T."/>
            <person name="Bruce D."/>
            <person name="Detter J.C."/>
            <person name="Han C."/>
            <person name="Tapia R."/>
            <person name="Schmutz J."/>
            <person name="Larimer F."/>
            <person name="Land M."/>
            <person name="Hauser L."/>
            <person name="Kyrpides N."/>
            <person name="Mikhailova N."/>
            <person name="Bryant D.A."/>
            <person name="Hanada S."/>
            <person name="Tsukatani Y."/>
            <person name="Richardson P."/>
        </authorList>
    </citation>
    <scope>NUCLEOTIDE SEQUENCE [LARGE SCALE GENOMIC DNA]</scope>
    <source>
        <strain evidence="6">DSM 13941 / HLO8</strain>
    </source>
</reference>
<dbReference type="InterPro" id="IPR000683">
    <property type="entry name" value="Gfo/Idh/MocA-like_OxRdtase_N"/>
</dbReference>
<accession>A7NNX5</accession>
<dbReference type="GO" id="GO:0016491">
    <property type="term" value="F:oxidoreductase activity"/>
    <property type="evidence" value="ECO:0007669"/>
    <property type="project" value="UniProtKB-KW"/>
</dbReference>
<keyword evidence="2" id="KW-0560">Oxidoreductase</keyword>
<dbReference type="KEGG" id="rca:Rcas_3215"/>
<dbReference type="RefSeq" id="WP_012121693.1">
    <property type="nucleotide sequence ID" value="NC_009767.1"/>
</dbReference>
<dbReference type="EMBL" id="CP000804">
    <property type="protein sequence ID" value="ABU59269.1"/>
    <property type="molecule type" value="Genomic_DNA"/>
</dbReference>
<dbReference type="Proteomes" id="UP000000263">
    <property type="component" value="Chromosome"/>
</dbReference>
<evidence type="ECO:0000313" key="6">
    <source>
        <dbReference type="Proteomes" id="UP000000263"/>
    </source>
</evidence>
<dbReference type="STRING" id="383372.Rcas_3215"/>
<dbReference type="Pfam" id="PF22725">
    <property type="entry name" value="GFO_IDH_MocA_C3"/>
    <property type="match status" value="1"/>
</dbReference>
<dbReference type="PANTHER" id="PTHR22604:SF105">
    <property type="entry name" value="TRANS-1,2-DIHYDROBENZENE-1,2-DIOL DEHYDROGENASE"/>
    <property type="match status" value="1"/>
</dbReference>
<feature type="domain" description="Gfo/Idh/MocA-like oxidoreductase N-terminal" evidence="3">
    <location>
        <begin position="6"/>
        <end position="122"/>
    </location>
</feature>
<gene>
    <name evidence="5" type="ordered locus">Rcas_3215</name>
</gene>
<dbReference type="Gene3D" id="3.40.50.720">
    <property type="entry name" value="NAD(P)-binding Rossmann-like Domain"/>
    <property type="match status" value="1"/>
</dbReference>
<name>A7NNX5_ROSCS</name>
<dbReference type="HOGENOM" id="CLU_023194_7_2_0"/>
<dbReference type="InterPro" id="IPR055170">
    <property type="entry name" value="GFO_IDH_MocA-like_dom"/>
</dbReference>
<evidence type="ECO:0000313" key="5">
    <source>
        <dbReference type="EMBL" id="ABU59269.1"/>
    </source>
</evidence>
<evidence type="ECO:0000256" key="1">
    <source>
        <dbReference type="ARBA" id="ARBA00010928"/>
    </source>
</evidence>
<sequence>MTGSPIRWGILSTGRIAGVFAEALQSLDDARLVAVGSRSADAAAAFGDRFNVPRRYASYEELAADPEVDIVYIATPHALHAENCLLCLHYGKAVLCEKPFTINARQAAEVIAVARERGMFLMEAMWTRFLPAIARLRELLAANAIGEVRMIASDFGFRSSVDPRSRLFDPALGGGSLLDVGVYPVSLTSMIFGGEPERIATLAHLGATGVDEEAAMILGYSSGRMAMLWSAIRTETPHETTIMGTDGMIRVHPQWWRARTLTLIRGGRADEVIEAPYSGNGYQYEAIEAMRCLRAGMTESPVMPLDETLGIMRTLDAIRAQWGLTYPME</sequence>
<dbReference type="Pfam" id="PF01408">
    <property type="entry name" value="GFO_IDH_MocA"/>
    <property type="match status" value="1"/>
</dbReference>
<feature type="domain" description="GFO/IDH/MocA-like oxidoreductase" evidence="4">
    <location>
        <begin position="134"/>
        <end position="250"/>
    </location>
</feature>
<dbReference type="InterPro" id="IPR050984">
    <property type="entry name" value="Gfo/Idh/MocA_domain"/>
</dbReference>
<organism evidence="5 6">
    <name type="scientific">Roseiflexus castenholzii (strain DSM 13941 / HLO8)</name>
    <dbReference type="NCBI Taxonomy" id="383372"/>
    <lineage>
        <taxon>Bacteria</taxon>
        <taxon>Bacillati</taxon>
        <taxon>Chloroflexota</taxon>
        <taxon>Chloroflexia</taxon>
        <taxon>Chloroflexales</taxon>
        <taxon>Roseiflexineae</taxon>
        <taxon>Roseiflexaceae</taxon>
        <taxon>Roseiflexus</taxon>
    </lineage>
</organism>
<comment type="similarity">
    <text evidence="1">Belongs to the Gfo/Idh/MocA family.</text>
</comment>
<proteinExistence type="inferred from homology"/>
<evidence type="ECO:0000259" key="3">
    <source>
        <dbReference type="Pfam" id="PF01408"/>
    </source>
</evidence>
<dbReference type="SUPFAM" id="SSF51735">
    <property type="entry name" value="NAD(P)-binding Rossmann-fold domains"/>
    <property type="match status" value="1"/>
</dbReference>
<dbReference type="eggNOG" id="COG0673">
    <property type="taxonomic scope" value="Bacteria"/>
</dbReference>
<evidence type="ECO:0000259" key="4">
    <source>
        <dbReference type="Pfam" id="PF22725"/>
    </source>
</evidence>
<dbReference type="PANTHER" id="PTHR22604">
    <property type="entry name" value="OXIDOREDUCTASES"/>
    <property type="match status" value="1"/>
</dbReference>
<dbReference type="OrthoDB" id="9783105at2"/>
<dbReference type="AlphaFoldDB" id="A7NNX5"/>
<protein>
    <submittedName>
        <fullName evidence="5">Oxidoreductase domain protein</fullName>
    </submittedName>
</protein>
<dbReference type="Gene3D" id="3.30.360.10">
    <property type="entry name" value="Dihydrodipicolinate Reductase, domain 2"/>
    <property type="match status" value="1"/>
</dbReference>